<protein>
    <submittedName>
        <fullName evidence="1">Uncharacterized protein</fullName>
    </submittedName>
</protein>
<gene>
    <name evidence="1" type="ORF">O181_097113</name>
</gene>
<comment type="caution">
    <text evidence="1">The sequence shown here is derived from an EMBL/GenBank/DDBJ whole genome shotgun (WGS) entry which is preliminary data.</text>
</comment>
<sequence length="152" mass="16550">MANSYGGVIPEKGVTATATSQAGYDHTGDLQQSRFGLTIQTLASRLIQISSRSLVCHISKGVRPRIPIYSATYVVASAKVQHLVISQGLTAEGQYTEDLRQNIDFLNRIRHITHPKTESGSQGQISRQSSAIDFRRTAVSIKSCFSLVSVTL</sequence>
<proteinExistence type="predicted"/>
<keyword evidence="2" id="KW-1185">Reference proteome</keyword>
<accession>A0A9Q3J8A2</accession>
<dbReference type="AlphaFoldDB" id="A0A9Q3J8A2"/>
<dbReference type="EMBL" id="AVOT02065238">
    <property type="protein sequence ID" value="MBW0557398.1"/>
    <property type="molecule type" value="Genomic_DNA"/>
</dbReference>
<evidence type="ECO:0000313" key="1">
    <source>
        <dbReference type="EMBL" id="MBW0557398.1"/>
    </source>
</evidence>
<dbReference type="Proteomes" id="UP000765509">
    <property type="component" value="Unassembled WGS sequence"/>
</dbReference>
<organism evidence="1 2">
    <name type="scientific">Austropuccinia psidii MF-1</name>
    <dbReference type="NCBI Taxonomy" id="1389203"/>
    <lineage>
        <taxon>Eukaryota</taxon>
        <taxon>Fungi</taxon>
        <taxon>Dikarya</taxon>
        <taxon>Basidiomycota</taxon>
        <taxon>Pucciniomycotina</taxon>
        <taxon>Pucciniomycetes</taxon>
        <taxon>Pucciniales</taxon>
        <taxon>Sphaerophragmiaceae</taxon>
        <taxon>Austropuccinia</taxon>
    </lineage>
</organism>
<evidence type="ECO:0000313" key="2">
    <source>
        <dbReference type="Proteomes" id="UP000765509"/>
    </source>
</evidence>
<reference evidence="1" key="1">
    <citation type="submission" date="2021-03" db="EMBL/GenBank/DDBJ databases">
        <title>Draft genome sequence of rust myrtle Austropuccinia psidii MF-1, a brazilian biotype.</title>
        <authorList>
            <person name="Quecine M.C."/>
            <person name="Pachon D.M.R."/>
            <person name="Bonatelli M.L."/>
            <person name="Correr F.H."/>
            <person name="Franceschini L.M."/>
            <person name="Leite T.F."/>
            <person name="Margarido G.R.A."/>
            <person name="Almeida C.A."/>
            <person name="Ferrarezi J.A."/>
            <person name="Labate C.A."/>
        </authorList>
    </citation>
    <scope>NUCLEOTIDE SEQUENCE</scope>
    <source>
        <strain evidence="1">MF-1</strain>
    </source>
</reference>
<name>A0A9Q3J8A2_9BASI</name>